<dbReference type="PANTHER" id="PTHR33371:SF4">
    <property type="entry name" value="INTERMEMBRANE PHOSPHOLIPID TRANSPORT SYSTEM BINDING PROTEIN MLAD"/>
    <property type="match status" value="1"/>
</dbReference>
<name>A0A1A8XPN2_9RHOO</name>
<dbReference type="InterPro" id="IPR052336">
    <property type="entry name" value="MlaD_Phospholipid_Transporter"/>
</dbReference>
<evidence type="ECO:0000259" key="2">
    <source>
        <dbReference type="Pfam" id="PF02470"/>
    </source>
</evidence>
<dbReference type="PANTHER" id="PTHR33371">
    <property type="entry name" value="INTERMEMBRANE PHOSPHOLIPID TRANSPORT SYSTEM BINDING PROTEIN MLAD-RELATED"/>
    <property type="match status" value="1"/>
</dbReference>
<protein>
    <recommendedName>
        <fullName evidence="2">Mce/MlaD domain-containing protein</fullName>
    </recommendedName>
</protein>
<feature type="transmembrane region" description="Helical" evidence="1">
    <location>
        <begin position="24"/>
        <end position="43"/>
    </location>
</feature>
<feature type="domain" description="Mce/MlaD" evidence="2">
    <location>
        <begin position="52"/>
        <end position="116"/>
    </location>
</feature>
<dbReference type="AlphaFoldDB" id="A0A1A8XPN2"/>
<dbReference type="InterPro" id="IPR003399">
    <property type="entry name" value="Mce/MlaD"/>
</dbReference>
<dbReference type="EMBL" id="FLQY01000105">
    <property type="protein sequence ID" value="SBT06601.1"/>
    <property type="molecule type" value="Genomic_DNA"/>
</dbReference>
<accession>A0A1A8XPN2</accession>
<sequence length="317" mass="34634">METPNRTPEPDVPSRAIPYAEFKAAALLVLTVLLIGGFVLYVMKARGVFEETQRLVLVADNSEGIKSGMDLTFSGFPIGRVNRVELAEDGTVHILIDVTKEDARWLRTSSIFTLERSLVGETKIRAFSGILADPPLPDGAERTVLRGDASEQIPQVMLAMRALLENLQQMTAQDAPLNASLGNVKSVTDRMRGRYGALGGILGSDENAKKLITALERTNTLLEKTDARLFAPGGVMDESHAAIAQMHGLLRDVRERLLKVDAILADAQAIAANTREASADLSSLRAEVENSLRKASGLIDEIHRKWPFARDTEIRLP</sequence>
<dbReference type="Proteomes" id="UP000199600">
    <property type="component" value="Unassembled WGS sequence"/>
</dbReference>
<dbReference type="RefSeq" id="WP_186410565.1">
    <property type="nucleotide sequence ID" value="NZ_FLQY01000105.1"/>
</dbReference>
<organism evidence="3 4">
    <name type="scientific">Candidatus Propionivibrio aalborgensis</name>
    <dbReference type="NCBI Taxonomy" id="1860101"/>
    <lineage>
        <taxon>Bacteria</taxon>
        <taxon>Pseudomonadati</taxon>
        <taxon>Pseudomonadota</taxon>
        <taxon>Betaproteobacteria</taxon>
        <taxon>Rhodocyclales</taxon>
        <taxon>Rhodocyclaceae</taxon>
        <taxon>Propionivibrio</taxon>
    </lineage>
</organism>
<keyword evidence="1" id="KW-1133">Transmembrane helix</keyword>
<keyword evidence="4" id="KW-1185">Reference proteome</keyword>
<keyword evidence="1" id="KW-0472">Membrane</keyword>
<reference evidence="3 4" key="1">
    <citation type="submission" date="2016-06" db="EMBL/GenBank/DDBJ databases">
        <authorList>
            <person name="Kjaerup R.B."/>
            <person name="Dalgaard T.S."/>
            <person name="Juul-Madsen H.R."/>
        </authorList>
    </citation>
    <scope>NUCLEOTIDE SEQUENCE [LARGE SCALE GENOMIC DNA]</scope>
    <source>
        <strain evidence="3">2</strain>
    </source>
</reference>
<proteinExistence type="predicted"/>
<dbReference type="Pfam" id="PF02470">
    <property type="entry name" value="MlaD"/>
    <property type="match status" value="1"/>
</dbReference>
<evidence type="ECO:0000313" key="4">
    <source>
        <dbReference type="Proteomes" id="UP000199600"/>
    </source>
</evidence>
<evidence type="ECO:0000313" key="3">
    <source>
        <dbReference type="EMBL" id="SBT06601.1"/>
    </source>
</evidence>
<gene>
    <name evidence="3" type="ORF">PROAA_1930003</name>
</gene>
<evidence type="ECO:0000256" key="1">
    <source>
        <dbReference type="SAM" id="Phobius"/>
    </source>
</evidence>
<keyword evidence="1" id="KW-0812">Transmembrane</keyword>